<comment type="caution">
    <text evidence="1">The sequence shown here is derived from an EMBL/GenBank/DDBJ whole genome shotgun (WGS) entry which is preliminary data.</text>
</comment>
<keyword evidence="1" id="KW-0560">Oxidoreductase</keyword>
<dbReference type="InterPro" id="IPR052924">
    <property type="entry name" value="OsmC/Ohr_hydroprdx_reductase"/>
</dbReference>
<evidence type="ECO:0000313" key="2">
    <source>
        <dbReference type="Proteomes" id="UP001589627"/>
    </source>
</evidence>
<reference evidence="1 2" key="1">
    <citation type="submission" date="2024-09" db="EMBL/GenBank/DDBJ databases">
        <authorList>
            <person name="Sun Q."/>
            <person name="Mori K."/>
        </authorList>
    </citation>
    <scope>NUCLEOTIDE SEQUENCE [LARGE SCALE GENOMIC DNA]</scope>
    <source>
        <strain evidence="1 2">TBRC 0563</strain>
    </source>
</reference>
<gene>
    <name evidence="1" type="ORF">ACFFNX_27885</name>
</gene>
<dbReference type="Proteomes" id="UP001589627">
    <property type="component" value="Unassembled WGS sequence"/>
</dbReference>
<dbReference type="SUPFAM" id="SSF82784">
    <property type="entry name" value="OsmC-like"/>
    <property type="match status" value="1"/>
</dbReference>
<organism evidence="1 2">
    <name type="scientific">Actinoallomurus acaciae</name>
    <dbReference type="NCBI Taxonomy" id="502577"/>
    <lineage>
        <taxon>Bacteria</taxon>
        <taxon>Bacillati</taxon>
        <taxon>Actinomycetota</taxon>
        <taxon>Actinomycetes</taxon>
        <taxon>Streptosporangiales</taxon>
        <taxon>Thermomonosporaceae</taxon>
        <taxon>Actinoallomurus</taxon>
    </lineage>
</organism>
<dbReference type="GO" id="GO:0004601">
    <property type="term" value="F:peroxidase activity"/>
    <property type="evidence" value="ECO:0007669"/>
    <property type="project" value="UniProtKB-KW"/>
</dbReference>
<dbReference type="EMBL" id="JBHLZP010000242">
    <property type="protein sequence ID" value="MFB9836006.1"/>
    <property type="molecule type" value="Genomic_DNA"/>
</dbReference>
<keyword evidence="1" id="KW-0575">Peroxidase</keyword>
<dbReference type="InterPro" id="IPR003718">
    <property type="entry name" value="OsmC/Ohr_fam"/>
</dbReference>
<dbReference type="InterPro" id="IPR036102">
    <property type="entry name" value="OsmC/Ohrsf"/>
</dbReference>
<dbReference type="InterPro" id="IPR015946">
    <property type="entry name" value="KH_dom-like_a/b"/>
</dbReference>
<dbReference type="PANTHER" id="PTHR35368:SF1">
    <property type="entry name" value="HYDROPEROXIDE REDUCTASE"/>
    <property type="match status" value="1"/>
</dbReference>
<dbReference type="RefSeq" id="WP_378208484.1">
    <property type="nucleotide sequence ID" value="NZ_JBHLZP010000242.1"/>
</dbReference>
<dbReference type="Pfam" id="PF02566">
    <property type="entry name" value="OsmC"/>
    <property type="match status" value="1"/>
</dbReference>
<keyword evidence="2" id="KW-1185">Reference proteome</keyword>
<sequence>MTTVVNGVNVQALLEAREALKGAPEAAQFTWRASSKWQNGVHSRTTIQNFFGLGQEQSHKTETVFDADHPEVFAAEDNGITPIEYLLVGLASCLTAGVASVAQNRGIQLRSVEATVEGAHDIRGILGVDGDVRNGFNDVKVTFDIDADASKQDIEALVAQSQKRSAVFDALTNPTNVTVEVA</sequence>
<dbReference type="Gene3D" id="3.30.300.20">
    <property type="match status" value="1"/>
</dbReference>
<accession>A0ABV5YLS2</accession>
<dbReference type="EC" id="1.11.1.-" evidence="1"/>
<name>A0ABV5YLS2_9ACTN</name>
<evidence type="ECO:0000313" key="1">
    <source>
        <dbReference type="EMBL" id="MFB9836006.1"/>
    </source>
</evidence>
<dbReference type="PANTHER" id="PTHR35368">
    <property type="entry name" value="HYDROPEROXIDE REDUCTASE"/>
    <property type="match status" value="1"/>
</dbReference>
<proteinExistence type="predicted"/>
<protein>
    <submittedName>
        <fullName evidence="1">OsmC family protein</fullName>
        <ecNumber evidence="1">1.11.1.-</ecNumber>
    </submittedName>
</protein>